<dbReference type="KEGG" id="mvu:Metvu_1377"/>
<accession>C9RI28</accession>
<protein>
    <submittedName>
        <fullName evidence="2">Uncharacterized protein</fullName>
    </submittedName>
</protein>
<dbReference type="AlphaFoldDB" id="C9RI28"/>
<proteinExistence type="predicted"/>
<evidence type="ECO:0000313" key="3">
    <source>
        <dbReference type="Proteomes" id="UP000002063"/>
    </source>
</evidence>
<keyword evidence="1" id="KW-0472">Membrane</keyword>
<gene>
    <name evidence="2" type="ordered locus">Metvu_1377</name>
</gene>
<keyword evidence="1" id="KW-1133">Transmembrane helix</keyword>
<dbReference type="RefSeq" id="WP_015733449.1">
    <property type="nucleotide sequence ID" value="NC_013407.1"/>
</dbReference>
<feature type="transmembrane region" description="Helical" evidence="1">
    <location>
        <begin position="7"/>
        <end position="27"/>
    </location>
</feature>
<dbReference type="Proteomes" id="UP000002063">
    <property type="component" value="Chromosome"/>
</dbReference>
<evidence type="ECO:0000256" key="1">
    <source>
        <dbReference type="SAM" id="Phobius"/>
    </source>
</evidence>
<keyword evidence="1" id="KW-0812">Transmembrane</keyword>
<dbReference type="STRING" id="579137.Metvu_1377"/>
<dbReference type="HOGENOM" id="CLU_3113139_0_0_2"/>
<organism evidence="2 3">
    <name type="scientific">Methanocaldococcus vulcanius (strain ATCC 700851 / DSM 12094 / M7)</name>
    <name type="common">Methanococcus vulcanius</name>
    <dbReference type="NCBI Taxonomy" id="579137"/>
    <lineage>
        <taxon>Archaea</taxon>
        <taxon>Methanobacteriati</taxon>
        <taxon>Methanobacteriota</taxon>
        <taxon>Methanomada group</taxon>
        <taxon>Methanococci</taxon>
        <taxon>Methanococcales</taxon>
        <taxon>Methanocaldococcaceae</taxon>
        <taxon>Methanocaldococcus</taxon>
    </lineage>
</organism>
<reference evidence="2" key="1">
    <citation type="submission" date="2009-10" db="EMBL/GenBank/DDBJ databases">
        <title>Complete sequence of chromosome of Methanocaldococcus vulcanius M7.</title>
        <authorList>
            <consortium name="US DOE Joint Genome Institute"/>
            <person name="Lucas S."/>
            <person name="Copeland A."/>
            <person name="Lapidus A."/>
            <person name="Glavina del Rio T."/>
            <person name="Dalin E."/>
            <person name="Tice H."/>
            <person name="Bruce D."/>
            <person name="Goodwin L."/>
            <person name="Pitluck S."/>
            <person name="Lcollab F.I."/>
            <person name="Brettin T."/>
            <person name="Detter J.C."/>
            <person name="Han C."/>
            <person name="Tapia R."/>
            <person name="Kuske C.R."/>
            <person name="Schmutz J."/>
            <person name="Larimer F."/>
            <person name="Land M."/>
            <person name="Hauser L."/>
            <person name="Kyrpides N."/>
            <person name="Ovchinikova G."/>
            <person name="Sieprawska-Lupa M."/>
            <person name="Whitman W.B."/>
            <person name="Woyke T."/>
        </authorList>
    </citation>
    <scope>NUCLEOTIDE SEQUENCE [LARGE SCALE GENOMIC DNA]</scope>
    <source>
        <strain evidence="2">M7</strain>
    </source>
</reference>
<evidence type="ECO:0000313" key="2">
    <source>
        <dbReference type="EMBL" id="ACX73230.1"/>
    </source>
</evidence>
<keyword evidence="3" id="KW-1185">Reference proteome</keyword>
<sequence>MVSTEKIAVLLCVGAILVIGSLFYHYLIDTYLSFQNQINTTVATHLATIH</sequence>
<name>C9RI28_METVM</name>
<dbReference type="EMBL" id="CP001787">
    <property type="protein sequence ID" value="ACX73230.1"/>
    <property type="molecule type" value="Genomic_DNA"/>
</dbReference>
<dbReference type="GeneID" id="42317351"/>